<reference evidence="1" key="1">
    <citation type="submission" date="2016-10" db="EMBL/GenBank/DDBJ databases">
        <title>Sequence of Gallionella enrichment culture.</title>
        <authorList>
            <person name="Poehlein A."/>
            <person name="Muehling M."/>
            <person name="Daniel R."/>
        </authorList>
    </citation>
    <scope>NUCLEOTIDE SEQUENCE</scope>
</reference>
<dbReference type="Gene3D" id="3.30.70.100">
    <property type="match status" value="1"/>
</dbReference>
<dbReference type="AlphaFoldDB" id="A0A1J5QX50"/>
<comment type="caution">
    <text evidence="1">The sequence shown here is derived from an EMBL/GenBank/DDBJ whole genome shotgun (WGS) entry which is preliminary data.</text>
</comment>
<proteinExistence type="predicted"/>
<dbReference type="InterPro" id="IPR011008">
    <property type="entry name" value="Dimeric_a/b-barrel"/>
</dbReference>
<organism evidence="1">
    <name type="scientific">mine drainage metagenome</name>
    <dbReference type="NCBI Taxonomy" id="410659"/>
    <lineage>
        <taxon>unclassified sequences</taxon>
        <taxon>metagenomes</taxon>
        <taxon>ecological metagenomes</taxon>
    </lineage>
</organism>
<evidence type="ECO:0000313" key="1">
    <source>
        <dbReference type="EMBL" id="OIQ84415.1"/>
    </source>
</evidence>
<gene>
    <name evidence="1" type="ORF">GALL_337580</name>
</gene>
<dbReference type="EMBL" id="MLJW01000619">
    <property type="protein sequence ID" value="OIQ84415.1"/>
    <property type="molecule type" value="Genomic_DNA"/>
</dbReference>
<protein>
    <recommendedName>
        <fullName evidence="2">Antibiotic biosynthesis monooxygenase</fullName>
    </recommendedName>
</protein>
<accession>A0A1J5QX50</accession>
<sequence>MFVVIATFPEVPTDRDGEFRAWFAWSNNRLGQVEGLSGRRLMLAADGTYVALVEHTSAETFAAMQGTAVAAEVHARLEEILHERPRHTAYEVVVDAAESRSCCGGHGGHHHGGAAVRADATV</sequence>
<name>A0A1J5QX50_9ZZZZ</name>
<dbReference type="SUPFAM" id="SSF54909">
    <property type="entry name" value="Dimeric alpha+beta barrel"/>
    <property type="match status" value="1"/>
</dbReference>
<evidence type="ECO:0008006" key="2">
    <source>
        <dbReference type="Google" id="ProtNLM"/>
    </source>
</evidence>